<evidence type="ECO:0000313" key="2">
    <source>
        <dbReference type="Proteomes" id="UP000218689"/>
    </source>
</evidence>
<comment type="caution">
    <text evidence="1">The sequence shown here is derived from an EMBL/GenBank/DDBJ whole genome shotgun (WGS) entry which is preliminary data.</text>
</comment>
<protein>
    <submittedName>
        <fullName evidence="1">Uncharacterized protein</fullName>
    </submittedName>
</protein>
<dbReference type="Proteomes" id="UP000218689">
    <property type="component" value="Unassembled WGS sequence"/>
</dbReference>
<gene>
    <name evidence="1" type="ORF">RsY01_882</name>
</gene>
<keyword evidence="2" id="KW-1185">Reference proteome</keyword>
<dbReference type="EMBL" id="BEDT01000002">
    <property type="protein sequence ID" value="GAX47283.1"/>
    <property type="molecule type" value="Genomic_DNA"/>
</dbReference>
<reference evidence="2" key="1">
    <citation type="submission" date="2017-08" db="EMBL/GenBank/DDBJ databases">
        <title>Draft genome sequence of Lactococcus sp. strain Rs-Y01, isolated from the gut of the lower termite Reticulitermes speratus.</title>
        <authorList>
            <person name="Ohkuma M."/>
            <person name="Yuki M."/>
        </authorList>
    </citation>
    <scope>NUCLEOTIDE SEQUENCE [LARGE SCALE GENOMIC DNA]</scope>
    <source>
        <strain evidence="2">Rs-Y01</strain>
    </source>
</reference>
<dbReference type="RefSeq" id="WP_094784348.1">
    <property type="nucleotide sequence ID" value="NZ_BEDT01000002.1"/>
</dbReference>
<dbReference type="AlphaFoldDB" id="A0A224XCC3"/>
<dbReference type="OrthoDB" id="9905960at2"/>
<sequence length="127" mass="14918">MSYQTRSDLEFTIWRQQKEIERLKAENAWARKSIALVIEKDNAVVSENKMLKQEIEDFEKAKNADVPLANYADVFTKSELWHSQHTKNERLLDIIFKREPDKTVRVPISDAVVYVVEELTDEHGRTL</sequence>
<name>A0A224XCC3_9LACT</name>
<evidence type="ECO:0000313" key="1">
    <source>
        <dbReference type="EMBL" id="GAX47283.1"/>
    </source>
</evidence>
<accession>A0A224XCC3</accession>
<proteinExistence type="predicted"/>
<organism evidence="1 2">
    <name type="scientific">Pseudolactococcus reticulitermitis</name>
    <dbReference type="NCBI Taxonomy" id="2025039"/>
    <lineage>
        <taxon>Bacteria</taxon>
        <taxon>Bacillati</taxon>
        <taxon>Bacillota</taxon>
        <taxon>Bacilli</taxon>
        <taxon>Lactobacillales</taxon>
        <taxon>Streptococcaceae</taxon>
        <taxon>Pseudolactococcus</taxon>
    </lineage>
</organism>